<evidence type="ECO:0000256" key="1">
    <source>
        <dbReference type="SAM" id="MobiDB-lite"/>
    </source>
</evidence>
<feature type="region of interest" description="Disordered" evidence="1">
    <location>
        <begin position="143"/>
        <end position="179"/>
    </location>
</feature>
<dbReference type="EMBL" id="JANPWB010000009">
    <property type="protein sequence ID" value="KAJ1154420.1"/>
    <property type="molecule type" value="Genomic_DNA"/>
</dbReference>
<comment type="caution">
    <text evidence="2">The sequence shown here is derived from an EMBL/GenBank/DDBJ whole genome shotgun (WGS) entry which is preliminary data.</text>
</comment>
<evidence type="ECO:0000313" key="3">
    <source>
        <dbReference type="Proteomes" id="UP001066276"/>
    </source>
</evidence>
<dbReference type="AlphaFoldDB" id="A0AAV7RSD5"/>
<name>A0AAV7RSD5_PLEWA</name>
<accession>A0AAV7RSD5</accession>
<dbReference type="Proteomes" id="UP001066276">
    <property type="component" value="Chromosome 5"/>
</dbReference>
<keyword evidence="3" id="KW-1185">Reference proteome</keyword>
<evidence type="ECO:0000313" key="2">
    <source>
        <dbReference type="EMBL" id="KAJ1154420.1"/>
    </source>
</evidence>
<reference evidence="2" key="1">
    <citation type="journal article" date="2022" name="bioRxiv">
        <title>Sequencing and chromosome-scale assembly of the giantPleurodeles waltlgenome.</title>
        <authorList>
            <person name="Brown T."/>
            <person name="Elewa A."/>
            <person name="Iarovenko S."/>
            <person name="Subramanian E."/>
            <person name="Araus A.J."/>
            <person name="Petzold A."/>
            <person name="Susuki M."/>
            <person name="Suzuki K.-i.T."/>
            <person name="Hayashi T."/>
            <person name="Toyoda A."/>
            <person name="Oliveira C."/>
            <person name="Osipova E."/>
            <person name="Leigh N.D."/>
            <person name="Simon A."/>
            <person name="Yun M.H."/>
        </authorList>
    </citation>
    <scope>NUCLEOTIDE SEQUENCE</scope>
    <source>
        <strain evidence="2">20211129_DDA</strain>
        <tissue evidence="2">Liver</tissue>
    </source>
</reference>
<gene>
    <name evidence="2" type="ORF">NDU88_007172</name>
</gene>
<sequence>MPTRCPIRGATHFRSHRRSQARGATSWLLMSSSLPLVSSAGRSPPGRQLCRLPCFLFGLGHPGGRFYLSAMVISPVRSPVSPARRDRRLIHAPGGGELLSFISASYSPVMAPRGPQPPGPTAVRTVPRAVRLILLAQQPAPLQPRGTVFNAPTGAPAARSPTGPSTTQGRAHSEASSRS</sequence>
<organism evidence="2 3">
    <name type="scientific">Pleurodeles waltl</name>
    <name type="common">Iberian ribbed newt</name>
    <dbReference type="NCBI Taxonomy" id="8319"/>
    <lineage>
        <taxon>Eukaryota</taxon>
        <taxon>Metazoa</taxon>
        <taxon>Chordata</taxon>
        <taxon>Craniata</taxon>
        <taxon>Vertebrata</taxon>
        <taxon>Euteleostomi</taxon>
        <taxon>Amphibia</taxon>
        <taxon>Batrachia</taxon>
        <taxon>Caudata</taxon>
        <taxon>Salamandroidea</taxon>
        <taxon>Salamandridae</taxon>
        <taxon>Pleurodelinae</taxon>
        <taxon>Pleurodeles</taxon>
    </lineage>
</organism>
<protein>
    <submittedName>
        <fullName evidence="2">Uncharacterized protein</fullName>
    </submittedName>
</protein>
<proteinExistence type="predicted"/>